<protein>
    <recommendedName>
        <fullName evidence="1">PAS domain-containing protein</fullName>
    </recommendedName>
</protein>
<dbReference type="InterPro" id="IPR013767">
    <property type="entry name" value="PAS_fold"/>
</dbReference>
<dbReference type="EMBL" id="PGVA01000028">
    <property type="protein sequence ID" value="PLR82214.1"/>
    <property type="molecule type" value="Genomic_DNA"/>
</dbReference>
<name>A0A2N5GL19_9BACI</name>
<dbReference type="EMBL" id="PGVD01000025">
    <property type="protein sequence ID" value="PLR97880.1"/>
    <property type="molecule type" value="Genomic_DNA"/>
</dbReference>
<evidence type="ECO:0000313" key="4">
    <source>
        <dbReference type="Proteomes" id="UP000234951"/>
    </source>
</evidence>
<dbReference type="Proteomes" id="UP000235114">
    <property type="component" value="Unassembled WGS sequence"/>
</dbReference>
<keyword evidence="5" id="KW-1185">Reference proteome</keyword>
<dbReference type="GO" id="GO:0006355">
    <property type="term" value="P:regulation of DNA-templated transcription"/>
    <property type="evidence" value="ECO:0007669"/>
    <property type="project" value="InterPro"/>
</dbReference>
<dbReference type="Pfam" id="PF00989">
    <property type="entry name" value="PAS"/>
    <property type="match status" value="1"/>
</dbReference>
<dbReference type="RefSeq" id="WP_101577930.1">
    <property type="nucleotide sequence ID" value="NZ_PGVA01000028.1"/>
</dbReference>
<dbReference type="InterPro" id="IPR035965">
    <property type="entry name" value="PAS-like_dom_sf"/>
</dbReference>
<dbReference type="SUPFAM" id="SSF55785">
    <property type="entry name" value="PYP-like sensor domain (PAS domain)"/>
    <property type="match status" value="1"/>
</dbReference>
<dbReference type="AlphaFoldDB" id="A0A2N5GL19"/>
<dbReference type="Gene3D" id="3.30.450.20">
    <property type="entry name" value="PAS domain"/>
    <property type="match status" value="1"/>
</dbReference>
<evidence type="ECO:0000313" key="3">
    <source>
        <dbReference type="EMBL" id="PLR97880.1"/>
    </source>
</evidence>
<reference evidence="2 4" key="1">
    <citation type="submission" date="2017-11" db="EMBL/GenBank/DDBJ databases">
        <title>Comparitive Functional Genomics of Dry Heat Resistant strains isolated from the Viking Spacecraft.</title>
        <authorList>
            <person name="Seuylemezian A."/>
            <person name="Cooper K."/>
            <person name="Vaishampayan P."/>
        </authorList>
    </citation>
    <scope>NUCLEOTIDE SEQUENCE [LARGE SCALE GENOMIC DNA]</scope>
    <source>
        <strain evidence="2 4">M4.6</strain>
    </source>
</reference>
<evidence type="ECO:0000259" key="1">
    <source>
        <dbReference type="PROSITE" id="PS50112"/>
    </source>
</evidence>
<feature type="domain" description="PAS" evidence="1">
    <location>
        <begin position="4"/>
        <end position="42"/>
    </location>
</feature>
<sequence length="67" mass="8100">MDLEMEHIQQIMDQLPDGIIVMNEKRVIYFMNLKARELTGWEIGDKVPYCTYCHHREVEDDEERCLK</sequence>
<reference evidence="3 5" key="2">
    <citation type="submission" date="2017-12" db="EMBL/GenBank/DDBJ databases">
        <title>Comparative Functional Genomics of Dry Heat Resistant strains isolated from the Viking Spacecraft.</title>
        <authorList>
            <person name="Seuylemezian A."/>
            <person name="Cooper K."/>
            <person name="Vaishampayan P."/>
        </authorList>
    </citation>
    <scope>NUCLEOTIDE SEQUENCE [LARGE SCALE GENOMIC DNA]</scope>
    <source>
        <strain evidence="3 5">ATCC 29669</strain>
    </source>
</reference>
<organism evidence="2 4">
    <name type="scientific">Bacillus canaveralius</name>
    <dbReference type="NCBI Taxonomy" id="1403243"/>
    <lineage>
        <taxon>Bacteria</taxon>
        <taxon>Bacillati</taxon>
        <taxon>Bacillota</taxon>
        <taxon>Bacilli</taxon>
        <taxon>Bacillales</taxon>
        <taxon>Bacillaceae</taxon>
        <taxon>Bacillus</taxon>
    </lineage>
</organism>
<gene>
    <name evidence="2" type="ORF">CU635_13725</name>
    <name evidence="3" type="ORF">CVD25_08615</name>
</gene>
<comment type="caution">
    <text evidence="2">The sequence shown here is derived from an EMBL/GenBank/DDBJ whole genome shotgun (WGS) entry which is preliminary data.</text>
</comment>
<dbReference type="OrthoDB" id="9760839at2"/>
<dbReference type="InterPro" id="IPR000014">
    <property type="entry name" value="PAS"/>
</dbReference>
<evidence type="ECO:0000313" key="2">
    <source>
        <dbReference type="EMBL" id="PLR82214.1"/>
    </source>
</evidence>
<accession>A0A2N5GL19</accession>
<evidence type="ECO:0000313" key="5">
    <source>
        <dbReference type="Proteomes" id="UP000235114"/>
    </source>
</evidence>
<proteinExistence type="predicted"/>
<dbReference type="PROSITE" id="PS50112">
    <property type="entry name" value="PAS"/>
    <property type="match status" value="1"/>
</dbReference>
<dbReference type="Proteomes" id="UP000234951">
    <property type="component" value="Unassembled WGS sequence"/>
</dbReference>